<dbReference type="SMART" id="SM00642">
    <property type="entry name" value="Aamy"/>
    <property type="match status" value="1"/>
</dbReference>
<dbReference type="SUPFAM" id="SSF51445">
    <property type="entry name" value="(Trans)glycosidases"/>
    <property type="match status" value="1"/>
</dbReference>
<dbReference type="Pfam" id="PF02903">
    <property type="entry name" value="Alpha-amylase_N"/>
    <property type="match status" value="1"/>
</dbReference>
<dbReference type="Gene3D" id="2.60.40.10">
    <property type="entry name" value="Immunoglobulins"/>
    <property type="match status" value="1"/>
</dbReference>
<keyword evidence="2 5" id="KW-0378">Hydrolase</keyword>
<evidence type="ECO:0000259" key="4">
    <source>
        <dbReference type="SMART" id="SM00642"/>
    </source>
</evidence>
<name>A0A9D1TG37_9FIRM</name>
<evidence type="ECO:0000256" key="2">
    <source>
        <dbReference type="ARBA" id="ARBA00022801"/>
    </source>
</evidence>
<dbReference type="Proteomes" id="UP000886814">
    <property type="component" value="Unassembled WGS sequence"/>
</dbReference>
<sequence>MNYENLNDARKIQEYVTNMRPTFNKRAVFSDETENYRTPAEPEAGDTVNIRIRTKKNNVDFVFLVYDDVRQPMKWMESKDGFDYYGTDVKLGSETIRYYFEIISGKIHCYYNQIGVTREIDEHYCFGIVPGFKTPDWAKGAVMYQIFVDRFCNGDPSNDVVTGEYTYIDEHVKKVDDWNRPPQAMDVRDFYGGDLQGVLDKLDYLKDLGVDVIYFNPLFVSPSNHKYDSQDYDYIDPHYGKIVKDGGEVLAEGDKDNAHATKYIERVTDKVNLEASNAFFVTLVEEIHKRGMKVILDGVFNHCGSFNKWLDREQIYENQTGYEKGAYISQDSPYRTFFRFHNEYSWPYNQFYDGWWGHDTLPKLNYEESPRLYDYIMSIARKWVSPPYNVDGWRLDVAADLGHSNEYNHQFWREFRKNVKEANPDALILAEHYGEAKSWLEGDQWDTVMNYDAFMEPVTWFLTGMEKHSDEFNEGMLGNSDCFIGSMKYHMSSFYAPSLMTAMNELSNHDHSRFLTRTNHKVGRVENLGSEAAEQGINKAVFREAVVIQMTWPGAPTIYYGDEAGLCGFTDPDNRRTYPWGREDQELINFHKDIIRIHKENYELLRGSVKFLANDYQQISYGRFTDKEKTVVTINNSDETKMVELSVWELGIPRSRTCKFKQLMVTGDFGYSLVKKIHECKAGVIHLEVPSHGAIIVKCVLDQEK</sequence>
<dbReference type="GO" id="GO:0005975">
    <property type="term" value="P:carbohydrate metabolic process"/>
    <property type="evidence" value="ECO:0007669"/>
    <property type="project" value="InterPro"/>
</dbReference>
<reference evidence="5" key="1">
    <citation type="journal article" date="2021" name="PeerJ">
        <title>Extensive microbial diversity within the chicken gut microbiome revealed by metagenomics and culture.</title>
        <authorList>
            <person name="Gilroy R."/>
            <person name="Ravi A."/>
            <person name="Getino M."/>
            <person name="Pursley I."/>
            <person name="Horton D.L."/>
            <person name="Alikhan N.F."/>
            <person name="Baker D."/>
            <person name="Gharbi K."/>
            <person name="Hall N."/>
            <person name="Watson M."/>
            <person name="Adriaenssens E.M."/>
            <person name="Foster-Nyarko E."/>
            <person name="Jarju S."/>
            <person name="Secka A."/>
            <person name="Antonio M."/>
            <person name="Oren A."/>
            <person name="Chaudhuri R.R."/>
            <person name="La Ragione R."/>
            <person name="Hildebrand F."/>
            <person name="Pallen M.J."/>
        </authorList>
    </citation>
    <scope>NUCLEOTIDE SEQUENCE</scope>
    <source>
        <strain evidence="5">CHK195-9823</strain>
    </source>
</reference>
<dbReference type="GO" id="GO:0004553">
    <property type="term" value="F:hydrolase activity, hydrolyzing O-glycosyl compounds"/>
    <property type="evidence" value="ECO:0007669"/>
    <property type="project" value="InterPro"/>
</dbReference>
<keyword evidence="3" id="KW-0326">Glycosidase</keyword>
<dbReference type="PANTHER" id="PTHR10357:SF210">
    <property type="entry name" value="MALTODEXTRIN GLUCOSIDASE"/>
    <property type="match status" value="1"/>
</dbReference>
<reference evidence="5" key="2">
    <citation type="submission" date="2021-04" db="EMBL/GenBank/DDBJ databases">
        <authorList>
            <person name="Gilroy R."/>
        </authorList>
    </citation>
    <scope>NUCLEOTIDE SEQUENCE</scope>
    <source>
        <strain evidence="5">CHK195-9823</strain>
    </source>
</reference>
<organism evidence="5 6">
    <name type="scientific">Candidatus Blautia stercorigallinarum</name>
    <dbReference type="NCBI Taxonomy" id="2838501"/>
    <lineage>
        <taxon>Bacteria</taxon>
        <taxon>Bacillati</taxon>
        <taxon>Bacillota</taxon>
        <taxon>Clostridia</taxon>
        <taxon>Lachnospirales</taxon>
        <taxon>Lachnospiraceae</taxon>
        <taxon>Blautia</taxon>
    </lineage>
</organism>
<dbReference type="InterPro" id="IPR014756">
    <property type="entry name" value="Ig_E-set"/>
</dbReference>
<dbReference type="SUPFAM" id="SSF81296">
    <property type="entry name" value="E set domains"/>
    <property type="match status" value="1"/>
</dbReference>
<evidence type="ECO:0000256" key="3">
    <source>
        <dbReference type="ARBA" id="ARBA00023295"/>
    </source>
</evidence>
<dbReference type="Gene3D" id="2.60.40.1180">
    <property type="entry name" value="Golgi alpha-mannosidase II"/>
    <property type="match status" value="1"/>
</dbReference>
<dbReference type="PANTHER" id="PTHR10357">
    <property type="entry name" value="ALPHA-AMYLASE FAMILY MEMBER"/>
    <property type="match status" value="1"/>
</dbReference>
<dbReference type="Gene3D" id="3.20.20.80">
    <property type="entry name" value="Glycosidases"/>
    <property type="match status" value="1"/>
</dbReference>
<dbReference type="CDD" id="cd02857">
    <property type="entry name" value="E_set_CDase_PDE_N"/>
    <property type="match status" value="1"/>
</dbReference>
<dbReference type="Pfam" id="PF00128">
    <property type="entry name" value="Alpha-amylase"/>
    <property type="match status" value="2"/>
</dbReference>
<dbReference type="SUPFAM" id="SSF51011">
    <property type="entry name" value="Glycosyl hydrolase domain"/>
    <property type="match status" value="1"/>
</dbReference>
<evidence type="ECO:0000313" key="6">
    <source>
        <dbReference type="Proteomes" id="UP000886814"/>
    </source>
</evidence>
<comment type="caution">
    <text evidence="5">The sequence shown here is derived from an EMBL/GenBank/DDBJ whole genome shotgun (WGS) entry which is preliminary data.</text>
</comment>
<evidence type="ECO:0000313" key="5">
    <source>
        <dbReference type="EMBL" id="HIV39808.1"/>
    </source>
</evidence>
<protein>
    <submittedName>
        <fullName evidence="5">Glycoside hydrolase family 13 protein</fullName>
    </submittedName>
</protein>
<dbReference type="InterPro" id="IPR013780">
    <property type="entry name" value="Glyco_hydro_b"/>
</dbReference>
<evidence type="ECO:0000256" key="1">
    <source>
        <dbReference type="ARBA" id="ARBA00008061"/>
    </source>
</evidence>
<dbReference type="InterPro" id="IPR004185">
    <property type="entry name" value="Glyco_hydro_13_lg-like_dom"/>
</dbReference>
<dbReference type="CDD" id="cd11338">
    <property type="entry name" value="AmyAc_CMD"/>
    <property type="match status" value="1"/>
</dbReference>
<dbReference type="EMBL" id="DXIQ01000088">
    <property type="protein sequence ID" value="HIV39808.1"/>
    <property type="molecule type" value="Genomic_DNA"/>
</dbReference>
<gene>
    <name evidence="5" type="ORF">H9747_12575</name>
</gene>
<comment type="similarity">
    <text evidence="1">Belongs to the glycosyl hydrolase 13 family.</text>
</comment>
<proteinExistence type="inferred from homology"/>
<dbReference type="AlphaFoldDB" id="A0A9D1TG37"/>
<dbReference type="InterPro" id="IPR013783">
    <property type="entry name" value="Ig-like_fold"/>
</dbReference>
<dbReference type="InterPro" id="IPR006047">
    <property type="entry name" value="GH13_cat_dom"/>
</dbReference>
<dbReference type="InterPro" id="IPR017853">
    <property type="entry name" value="GH"/>
</dbReference>
<accession>A0A9D1TG37</accession>
<feature type="domain" description="Glycosyl hydrolase family 13 catalytic" evidence="4">
    <location>
        <begin position="145"/>
        <end position="598"/>
    </location>
</feature>